<dbReference type="AlphaFoldDB" id="A0AAW1IUW5"/>
<dbReference type="EMBL" id="JASPKY010000540">
    <property type="protein sequence ID" value="KAK9693526.1"/>
    <property type="molecule type" value="Genomic_DNA"/>
</dbReference>
<dbReference type="SUPFAM" id="SSF56672">
    <property type="entry name" value="DNA/RNA polymerases"/>
    <property type="match status" value="2"/>
</dbReference>
<sequence>MVIDYRKLNEKTIDDKFPIPNINDILDKLGRANYFTTLDLASGYHQVEVEELDKLGRANYFTTLDLASGYHQVEVEEQDREKTAFSTDDGHSMRKLSTTSFQFLILMIY</sequence>
<keyword evidence="3" id="KW-1185">Reference proteome</keyword>
<evidence type="ECO:0000313" key="2">
    <source>
        <dbReference type="EMBL" id="KAK9693526.1"/>
    </source>
</evidence>
<evidence type="ECO:0000259" key="1">
    <source>
        <dbReference type="Pfam" id="PF00078"/>
    </source>
</evidence>
<dbReference type="Pfam" id="PF00078">
    <property type="entry name" value="RVT_1"/>
    <property type="match status" value="1"/>
</dbReference>
<feature type="domain" description="Reverse transcriptase" evidence="1">
    <location>
        <begin position="3"/>
        <end position="54"/>
    </location>
</feature>
<name>A0AAW1IUW5_POPJA</name>
<organism evidence="2 3">
    <name type="scientific">Popillia japonica</name>
    <name type="common">Japanese beetle</name>
    <dbReference type="NCBI Taxonomy" id="7064"/>
    <lineage>
        <taxon>Eukaryota</taxon>
        <taxon>Metazoa</taxon>
        <taxon>Ecdysozoa</taxon>
        <taxon>Arthropoda</taxon>
        <taxon>Hexapoda</taxon>
        <taxon>Insecta</taxon>
        <taxon>Pterygota</taxon>
        <taxon>Neoptera</taxon>
        <taxon>Endopterygota</taxon>
        <taxon>Coleoptera</taxon>
        <taxon>Polyphaga</taxon>
        <taxon>Scarabaeiformia</taxon>
        <taxon>Scarabaeidae</taxon>
        <taxon>Rutelinae</taxon>
        <taxon>Popillia</taxon>
    </lineage>
</organism>
<dbReference type="PANTHER" id="PTHR24559:SF435">
    <property type="entry name" value="RIBONUCLEASE H"/>
    <property type="match status" value="1"/>
</dbReference>
<proteinExistence type="predicted"/>
<comment type="caution">
    <text evidence="2">The sequence shown here is derived from an EMBL/GenBank/DDBJ whole genome shotgun (WGS) entry which is preliminary data.</text>
</comment>
<dbReference type="Proteomes" id="UP001458880">
    <property type="component" value="Unassembled WGS sequence"/>
</dbReference>
<dbReference type="Gene3D" id="3.10.10.10">
    <property type="entry name" value="HIV Type 1 Reverse Transcriptase, subunit A, domain 1"/>
    <property type="match status" value="2"/>
</dbReference>
<evidence type="ECO:0000313" key="3">
    <source>
        <dbReference type="Proteomes" id="UP001458880"/>
    </source>
</evidence>
<dbReference type="InterPro" id="IPR000477">
    <property type="entry name" value="RT_dom"/>
</dbReference>
<gene>
    <name evidence="2" type="ORF">QE152_g34132</name>
</gene>
<dbReference type="Gene3D" id="3.30.70.270">
    <property type="match status" value="2"/>
</dbReference>
<dbReference type="GO" id="GO:0071897">
    <property type="term" value="P:DNA biosynthetic process"/>
    <property type="evidence" value="ECO:0007669"/>
    <property type="project" value="UniProtKB-ARBA"/>
</dbReference>
<reference evidence="2 3" key="1">
    <citation type="journal article" date="2024" name="BMC Genomics">
        <title>De novo assembly and annotation of Popillia japonica's genome with initial clues to its potential as an invasive pest.</title>
        <authorList>
            <person name="Cucini C."/>
            <person name="Boschi S."/>
            <person name="Funari R."/>
            <person name="Cardaioli E."/>
            <person name="Iannotti N."/>
            <person name="Marturano G."/>
            <person name="Paoli F."/>
            <person name="Bruttini M."/>
            <person name="Carapelli A."/>
            <person name="Frati F."/>
            <person name="Nardi F."/>
        </authorList>
    </citation>
    <scope>NUCLEOTIDE SEQUENCE [LARGE SCALE GENOMIC DNA]</scope>
    <source>
        <strain evidence="2">DMR45628</strain>
    </source>
</reference>
<dbReference type="InterPro" id="IPR043502">
    <property type="entry name" value="DNA/RNA_pol_sf"/>
</dbReference>
<dbReference type="PANTHER" id="PTHR24559">
    <property type="entry name" value="TRANSPOSON TY3-I GAG-POL POLYPROTEIN"/>
    <property type="match status" value="1"/>
</dbReference>
<dbReference type="InterPro" id="IPR053134">
    <property type="entry name" value="RNA-dir_DNA_polymerase"/>
</dbReference>
<accession>A0AAW1IUW5</accession>
<protein>
    <recommendedName>
        <fullName evidence="1">Reverse transcriptase domain-containing protein</fullName>
    </recommendedName>
</protein>
<dbReference type="InterPro" id="IPR043128">
    <property type="entry name" value="Rev_trsase/Diguanyl_cyclase"/>
</dbReference>